<dbReference type="Pfam" id="PF00466">
    <property type="entry name" value="Ribosomal_L10"/>
    <property type="match status" value="1"/>
</dbReference>
<dbReference type="HAMAP" id="MF_00362">
    <property type="entry name" value="Ribosomal_uL10"/>
    <property type="match status" value="1"/>
</dbReference>
<dbReference type="SUPFAM" id="SSF160369">
    <property type="entry name" value="Ribosomal protein L10-like"/>
    <property type="match status" value="1"/>
</dbReference>
<dbReference type="InterPro" id="IPR043141">
    <property type="entry name" value="Ribosomal_uL10-like_sf"/>
</dbReference>
<evidence type="ECO:0000256" key="3">
    <source>
        <dbReference type="ARBA" id="ARBA00023274"/>
    </source>
</evidence>
<keyword evidence="3" id="KW-0687">Ribonucleoprotein</keyword>
<gene>
    <name evidence="4" type="ORF">ASZ90_001752</name>
</gene>
<dbReference type="GO" id="GO:0005840">
    <property type="term" value="C:ribosome"/>
    <property type="evidence" value="ECO:0007669"/>
    <property type="project" value="UniProtKB-KW"/>
</dbReference>
<dbReference type="AlphaFoldDB" id="A0A0W8G5V4"/>
<comment type="similarity">
    <text evidence="1">Belongs to the universal ribosomal protein uL10 family.</text>
</comment>
<comment type="caution">
    <text evidence="4">The sequence shown here is derived from an EMBL/GenBank/DDBJ whole genome shotgun (WGS) entry which is preliminary data.</text>
</comment>
<dbReference type="InterPro" id="IPR001790">
    <property type="entry name" value="Ribosomal_uL10"/>
</dbReference>
<evidence type="ECO:0000256" key="2">
    <source>
        <dbReference type="ARBA" id="ARBA00022980"/>
    </source>
</evidence>
<accession>A0A0W8G5V4</accession>
<dbReference type="InterPro" id="IPR022973">
    <property type="entry name" value="Ribosomal_uL10_bac"/>
</dbReference>
<dbReference type="CDD" id="cd05797">
    <property type="entry name" value="Ribosomal_L10"/>
    <property type="match status" value="1"/>
</dbReference>
<dbReference type="PANTHER" id="PTHR11560">
    <property type="entry name" value="39S RIBOSOMAL PROTEIN L10, MITOCHONDRIAL"/>
    <property type="match status" value="1"/>
</dbReference>
<dbReference type="Gene3D" id="6.10.250.290">
    <property type="match status" value="1"/>
</dbReference>
<dbReference type="NCBIfam" id="NF000955">
    <property type="entry name" value="PRK00099.1-1"/>
    <property type="match status" value="1"/>
</dbReference>
<organism evidence="4">
    <name type="scientific">hydrocarbon metagenome</name>
    <dbReference type="NCBI Taxonomy" id="938273"/>
    <lineage>
        <taxon>unclassified sequences</taxon>
        <taxon>metagenomes</taxon>
        <taxon>ecological metagenomes</taxon>
    </lineage>
</organism>
<reference evidence="4" key="1">
    <citation type="journal article" date="2015" name="Proc. Natl. Acad. Sci. U.S.A.">
        <title>Networks of energetic and metabolic interactions define dynamics in microbial communities.</title>
        <authorList>
            <person name="Embree M."/>
            <person name="Liu J.K."/>
            <person name="Al-Bassam M.M."/>
            <person name="Zengler K."/>
        </authorList>
    </citation>
    <scope>NUCLEOTIDE SEQUENCE</scope>
</reference>
<keyword evidence="2 4" id="KW-0689">Ribosomal protein</keyword>
<dbReference type="Gene3D" id="3.30.70.1730">
    <property type="match status" value="1"/>
</dbReference>
<evidence type="ECO:0000256" key="1">
    <source>
        <dbReference type="ARBA" id="ARBA00008889"/>
    </source>
</evidence>
<dbReference type="InterPro" id="IPR047865">
    <property type="entry name" value="Ribosomal_uL10_bac_type"/>
</dbReference>
<dbReference type="EMBL" id="LNQE01000224">
    <property type="protein sequence ID" value="KUG28382.1"/>
    <property type="molecule type" value="Genomic_DNA"/>
</dbReference>
<dbReference type="GO" id="GO:1990904">
    <property type="term" value="C:ribonucleoprotein complex"/>
    <property type="evidence" value="ECO:0007669"/>
    <property type="project" value="UniProtKB-KW"/>
</dbReference>
<sequence length="173" mass="18668">MLKARKSEIIEELRAKADRAGIAVVTDFKGLKAEELTDLRVKLRAAGVDYQVVKNTLARKAVQGGTHEALAVHFKENCAVAFGYDDPVVAAKVLVDYAKTSKKFAIRLASLSGKIIDEQGVKDLSTLPGKPELLAKLLGTMNAVPTNFVGLFANMIRGLLYALNGVKEKKEAA</sequence>
<evidence type="ECO:0000313" key="4">
    <source>
        <dbReference type="EMBL" id="KUG28382.1"/>
    </source>
</evidence>
<protein>
    <submittedName>
        <fullName evidence="4">Lsu ribosomal protein l10p (P0)</fullName>
    </submittedName>
</protein>
<name>A0A0W8G5V4_9ZZZZ</name>
<proteinExistence type="inferred from homology"/>